<gene>
    <name evidence="2" type="ORF">Val02_47690</name>
</gene>
<accession>A0A8J3YPG0</accession>
<comment type="caution">
    <text evidence="2">The sequence shown here is derived from an EMBL/GenBank/DDBJ whole genome shotgun (WGS) entry which is preliminary data.</text>
</comment>
<keyword evidence="1" id="KW-0472">Membrane</keyword>
<evidence type="ECO:0000313" key="3">
    <source>
        <dbReference type="Proteomes" id="UP000619260"/>
    </source>
</evidence>
<feature type="transmembrane region" description="Helical" evidence="1">
    <location>
        <begin position="63"/>
        <end position="82"/>
    </location>
</feature>
<reference evidence="2" key="1">
    <citation type="submission" date="2021-01" db="EMBL/GenBank/DDBJ databases">
        <title>Whole genome shotgun sequence of Virgisporangium aliadipatigenens NBRC 105644.</title>
        <authorList>
            <person name="Komaki H."/>
            <person name="Tamura T."/>
        </authorList>
    </citation>
    <scope>NUCLEOTIDE SEQUENCE</scope>
    <source>
        <strain evidence="2">NBRC 105644</strain>
    </source>
</reference>
<organism evidence="2 3">
    <name type="scientific">Virgisporangium aliadipatigenens</name>
    <dbReference type="NCBI Taxonomy" id="741659"/>
    <lineage>
        <taxon>Bacteria</taxon>
        <taxon>Bacillati</taxon>
        <taxon>Actinomycetota</taxon>
        <taxon>Actinomycetes</taxon>
        <taxon>Micromonosporales</taxon>
        <taxon>Micromonosporaceae</taxon>
        <taxon>Virgisporangium</taxon>
    </lineage>
</organism>
<evidence type="ECO:0000256" key="1">
    <source>
        <dbReference type="SAM" id="Phobius"/>
    </source>
</evidence>
<sequence>MPKPGTVVDVGFPVDLWAGTVATAMVAGLVALTGTVAARAAGDVRIIAPAAHGGYLVASPLRLTAAALVATAGAALLMHLLLVLSPQPFLFFGWVSVLMTTLITLWPFTTSADVPAQAATALVYLAIGGCVTGLTASVARESRWSWRYRE</sequence>
<feature type="transmembrane region" description="Helical" evidence="1">
    <location>
        <begin position="89"/>
        <end position="109"/>
    </location>
</feature>
<keyword evidence="1" id="KW-0812">Transmembrane</keyword>
<dbReference type="Proteomes" id="UP000619260">
    <property type="component" value="Unassembled WGS sequence"/>
</dbReference>
<keyword evidence="3" id="KW-1185">Reference proteome</keyword>
<evidence type="ECO:0000313" key="2">
    <source>
        <dbReference type="EMBL" id="GIJ47883.1"/>
    </source>
</evidence>
<dbReference type="RefSeq" id="WP_203901387.1">
    <property type="nucleotide sequence ID" value="NZ_BOPF01000018.1"/>
</dbReference>
<feature type="transmembrane region" description="Helical" evidence="1">
    <location>
        <begin position="121"/>
        <end position="139"/>
    </location>
</feature>
<dbReference type="EMBL" id="BOPF01000018">
    <property type="protein sequence ID" value="GIJ47883.1"/>
    <property type="molecule type" value="Genomic_DNA"/>
</dbReference>
<proteinExistence type="predicted"/>
<keyword evidence="1" id="KW-1133">Transmembrane helix</keyword>
<dbReference type="AlphaFoldDB" id="A0A8J3YPG0"/>
<protein>
    <submittedName>
        <fullName evidence="2">Uncharacterized protein</fullName>
    </submittedName>
</protein>
<name>A0A8J3YPG0_9ACTN</name>